<dbReference type="InterPro" id="IPR000225">
    <property type="entry name" value="Armadillo"/>
</dbReference>
<name>A0A072TSG5_MEDTR</name>
<keyword evidence="9" id="KW-0436">Ligase</keyword>
<dbReference type="PANTHER" id="PTHR23315:SF247">
    <property type="entry name" value="RING-TYPE E3 UBIQUITIN TRANSFERASE"/>
    <property type="match status" value="1"/>
</dbReference>
<dbReference type="GO" id="GO:0061630">
    <property type="term" value="F:ubiquitin protein ligase activity"/>
    <property type="evidence" value="ECO:0007669"/>
    <property type="project" value="UniProtKB-EC"/>
</dbReference>
<dbReference type="InterPro" id="IPR045210">
    <property type="entry name" value="RING-Ubox_PUB"/>
</dbReference>
<dbReference type="EC" id="2.3.2.27" evidence="3"/>
<dbReference type="OrthoDB" id="10064100at2759"/>
<dbReference type="GO" id="GO:0005737">
    <property type="term" value="C:cytoplasm"/>
    <property type="evidence" value="ECO:0000318"/>
    <property type="project" value="GO_Central"/>
</dbReference>
<keyword evidence="6" id="KW-0833">Ubl conjugation pathway</keyword>
<comment type="catalytic activity">
    <reaction evidence="1">
        <text>S-ubiquitinyl-[E2 ubiquitin-conjugating enzyme]-L-cysteine + [acceptor protein]-L-lysine = [E2 ubiquitin-conjugating enzyme]-L-cysteine + N(6)-ubiquitinyl-[acceptor protein]-L-lysine.</text>
        <dbReference type="EC" id="2.3.2.27"/>
    </reaction>
</comment>
<proteinExistence type="predicted"/>
<keyword evidence="4" id="KW-0808">Transferase</keyword>
<evidence type="ECO:0000256" key="2">
    <source>
        <dbReference type="ARBA" id="ARBA00004906"/>
    </source>
</evidence>
<accession>A0A072TSG5</accession>
<dbReference type="EMBL" id="CM001224">
    <property type="protein sequence ID" value="KEH20429.1"/>
    <property type="molecule type" value="Genomic_DNA"/>
</dbReference>
<keyword evidence="5" id="KW-0677">Repeat</keyword>
<protein>
    <recommendedName>
        <fullName evidence="3">RING-type E3 ubiquitin transferase</fullName>
        <ecNumber evidence="3">2.3.2.27</ecNumber>
    </recommendedName>
</protein>
<feature type="domain" description="U-box" evidence="8">
    <location>
        <begin position="274"/>
        <end position="348"/>
    </location>
</feature>
<dbReference type="Pfam" id="PF04564">
    <property type="entry name" value="U-box"/>
    <property type="match status" value="1"/>
</dbReference>
<sequence>MGTDSCKVVETLPDPRSFKVHRRLCTELKKLVDRVLRIFPQIEEARPRSSSGIPALVLLTSTVDKAKQLLQNCSDSSVLYLAITGESILSKCQKSRKSLEKSLVQIQDIVPVMLAAEISRIVDDLRRVTFVLDSAEEEAGRVMRELLQQGPSTADNDSKENSDVKSLQFAAARLNITSATSIVIERRSIKKLLQKLGQNEETQKVILKNLLYLLIKYGNLLNTGEQEEVYSHREEPSANENSSHDSLRTDSVNSEPYSNHDQYGIRASELIRVTPPEEYACPISLRLMYDPVVIASGETYERMWIQKWFDEGNVICPKTKKKLLHLAMTPNVALKELISKWCKTNDVSIPNPSRQAEDIRSWEASVTSIRSFGSSMNGLNVPMDLSNVSFGSVDNSYNSDSSLVKASRGLNSMLIKTRNSSRGHQSRSQIHGSYLASLSELHERQWDSQCQVVKDMKIDFKCNSEAFNSVSPDNFIDPVTRFLSTAYDKHDTKALRSGCQLLLEFTKYCRNGVTNLSEDTCSVLASLLETEAIGEALAILEELSNHWSDKANIAASNALTSILKILDSGNQEYQRKAIRIMCNFSSNSEFCSYIVSLGCIPKLLPFFEDKSLSRDCICILKNLCDTKDGRVSVVETKGCMSCVVEILGSSTDEEKEFALAIVLSLCSQRVEYCELVMEEGIIPYLVNISNMGNDGTKVYALELLRLLRDVESEGCFEQNLDKSRDSNYQYEEKKSSKKSTFLNKLSRFGKSSSISSKNKR</sequence>
<organism evidence="9 11">
    <name type="scientific">Medicago truncatula</name>
    <name type="common">Barrel medic</name>
    <name type="synonym">Medicago tribuloides</name>
    <dbReference type="NCBI Taxonomy" id="3880"/>
    <lineage>
        <taxon>Eukaryota</taxon>
        <taxon>Viridiplantae</taxon>
        <taxon>Streptophyta</taxon>
        <taxon>Embryophyta</taxon>
        <taxon>Tracheophyta</taxon>
        <taxon>Spermatophyta</taxon>
        <taxon>Magnoliopsida</taxon>
        <taxon>eudicotyledons</taxon>
        <taxon>Gunneridae</taxon>
        <taxon>Pentapetalae</taxon>
        <taxon>rosids</taxon>
        <taxon>fabids</taxon>
        <taxon>Fabales</taxon>
        <taxon>Fabaceae</taxon>
        <taxon>Papilionoideae</taxon>
        <taxon>50 kb inversion clade</taxon>
        <taxon>NPAAA clade</taxon>
        <taxon>Hologalegina</taxon>
        <taxon>IRL clade</taxon>
        <taxon>Trifolieae</taxon>
        <taxon>Medicago</taxon>
    </lineage>
</organism>
<dbReference type="Gene3D" id="3.30.40.10">
    <property type="entry name" value="Zinc/RING finger domain, C3HC4 (zinc finger)"/>
    <property type="match status" value="1"/>
</dbReference>
<dbReference type="InterPro" id="IPR003613">
    <property type="entry name" value="Ubox_domain"/>
</dbReference>
<dbReference type="InterPro" id="IPR011989">
    <property type="entry name" value="ARM-like"/>
</dbReference>
<dbReference type="PaxDb" id="3880-AET03913"/>
<evidence type="ECO:0000256" key="3">
    <source>
        <dbReference type="ARBA" id="ARBA00012483"/>
    </source>
</evidence>
<dbReference type="Proteomes" id="UP000002051">
    <property type="component" value="Chromosome 8"/>
</dbReference>
<dbReference type="InterPro" id="IPR016024">
    <property type="entry name" value="ARM-type_fold"/>
</dbReference>
<dbReference type="AlphaFoldDB" id="A0A072TSG5"/>
<evidence type="ECO:0000256" key="6">
    <source>
        <dbReference type="ARBA" id="ARBA00022786"/>
    </source>
</evidence>
<evidence type="ECO:0000256" key="7">
    <source>
        <dbReference type="SAM" id="MobiDB-lite"/>
    </source>
</evidence>
<evidence type="ECO:0000256" key="5">
    <source>
        <dbReference type="ARBA" id="ARBA00022737"/>
    </source>
</evidence>
<feature type="compositionally biased region" description="Basic and acidic residues" evidence="7">
    <location>
        <begin position="229"/>
        <end position="248"/>
    </location>
</feature>
<dbReference type="EnsemblPlants" id="KEH20429">
    <property type="protein sequence ID" value="KEH20429"/>
    <property type="gene ID" value="MTR_8g077205"/>
</dbReference>
<dbReference type="SUPFAM" id="SSF48371">
    <property type="entry name" value="ARM repeat"/>
    <property type="match status" value="1"/>
</dbReference>
<keyword evidence="11" id="KW-1185">Reference proteome</keyword>
<dbReference type="FunFam" id="3.30.40.10:FF:000809">
    <property type="entry name" value="RING-type E3 ubiquitin transferase"/>
    <property type="match status" value="1"/>
</dbReference>
<gene>
    <name evidence="10" type="primary">25501637</name>
    <name evidence="9" type="ordered locus">MTR_8g077205</name>
</gene>
<evidence type="ECO:0000313" key="10">
    <source>
        <dbReference type="EnsemblPlants" id="KEH20429"/>
    </source>
</evidence>
<dbReference type="Pfam" id="PF25598">
    <property type="entry name" value="ARM_PUB"/>
    <property type="match status" value="1"/>
</dbReference>
<evidence type="ECO:0000256" key="4">
    <source>
        <dbReference type="ARBA" id="ARBA00022679"/>
    </source>
</evidence>
<feature type="compositionally biased region" description="Polar residues" evidence="7">
    <location>
        <begin position="249"/>
        <end position="260"/>
    </location>
</feature>
<dbReference type="PROSITE" id="PS51698">
    <property type="entry name" value="U_BOX"/>
    <property type="match status" value="1"/>
</dbReference>
<dbReference type="CDD" id="cd16664">
    <property type="entry name" value="RING-Ubox_PUB"/>
    <property type="match status" value="1"/>
</dbReference>
<dbReference type="eggNOG" id="KOG0167">
    <property type="taxonomic scope" value="Eukaryota"/>
</dbReference>
<evidence type="ECO:0000313" key="9">
    <source>
        <dbReference type="EMBL" id="KEH20429.1"/>
    </source>
</evidence>
<feature type="region of interest" description="Disordered" evidence="7">
    <location>
        <begin position="227"/>
        <end position="260"/>
    </location>
</feature>
<evidence type="ECO:0000313" key="11">
    <source>
        <dbReference type="Proteomes" id="UP000002051"/>
    </source>
</evidence>
<dbReference type="UniPathway" id="UPA00143"/>
<dbReference type="GO" id="GO:0016567">
    <property type="term" value="P:protein ubiquitination"/>
    <property type="evidence" value="ECO:0007669"/>
    <property type="project" value="UniProtKB-UniPathway"/>
</dbReference>
<dbReference type="InterPro" id="IPR013083">
    <property type="entry name" value="Znf_RING/FYVE/PHD"/>
</dbReference>
<evidence type="ECO:0000259" key="8">
    <source>
        <dbReference type="PROSITE" id="PS51698"/>
    </source>
</evidence>
<comment type="pathway">
    <text evidence="2">Protein modification; protein ubiquitination.</text>
</comment>
<dbReference type="SUPFAM" id="SSF57850">
    <property type="entry name" value="RING/U-box"/>
    <property type="match status" value="1"/>
</dbReference>
<dbReference type="Gene3D" id="1.25.10.10">
    <property type="entry name" value="Leucine-rich Repeat Variant"/>
    <property type="match status" value="1"/>
</dbReference>
<reference evidence="9 11" key="1">
    <citation type="journal article" date="2011" name="Nature">
        <title>The Medicago genome provides insight into the evolution of rhizobial symbioses.</title>
        <authorList>
            <person name="Young N.D."/>
            <person name="Debelle F."/>
            <person name="Oldroyd G.E."/>
            <person name="Geurts R."/>
            <person name="Cannon S.B."/>
            <person name="Udvardi M.K."/>
            <person name="Benedito V.A."/>
            <person name="Mayer K.F."/>
            <person name="Gouzy J."/>
            <person name="Schoof H."/>
            <person name="Van de Peer Y."/>
            <person name="Proost S."/>
            <person name="Cook D.R."/>
            <person name="Meyers B.C."/>
            <person name="Spannagl M."/>
            <person name="Cheung F."/>
            <person name="De Mita S."/>
            <person name="Krishnakumar V."/>
            <person name="Gundlach H."/>
            <person name="Zhou S."/>
            <person name="Mudge J."/>
            <person name="Bharti A.K."/>
            <person name="Murray J.D."/>
            <person name="Naoumkina M.A."/>
            <person name="Rosen B."/>
            <person name="Silverstein K.A."/>
            <person name="Tang H."/>
            <person name="Rombauts S."/>
            <person name="Zhao P.X."/>
            <person name="Zhou P."/>
            <person name="Barbe V."/>
            <person name="Bardou P."/>
            <person name="Bechner M."/>
            <person name="Bellec A."/>
            <person name="Berger A."/>
            <person name="Berges H."/>
            <person name="Bidwell S."/>
            <person name="Bisseling T."/>
            <person name="Choisne N."/>
            <person name="Couloux A."/>
            <person name="Denny R."/>
            <person name="Deshpande S."/>
            <person name="Dai X."/>
            <person name="Doyle J.J."/>
            <person name="Dudez A.M."/>
            <person name="Farmer A.D."/>
            <person name="Fouteau S."/>
            <person name="Franken C."/>
            <person name="Gibelin C."/>
            <person name="Gish J."/>
            <person name="Goldstein S."/>
            <person name="Gonzalez A.J."/>
            <person name="Green P.J."/>
            <person name="Hallab A."/>
            <person name="Hartog M."/>
            <person name="Hua A."/>
            <person name="Humphray S.J."/>
            <person name="Jeong D.H."/>
            <person name="Jing Y."/>
            <person name="Jocker A."/>
            <person name="Kenton S.M."/>
            <person name="Kim D.J."/>
            <person name="Klee K."/>
            <person name="Lai H."/>
            <person name="Lang C."/>
            <person name="Lin S."/>
            <person name="Macmil S.L."/>
            <person name="Magdelenat G."/>
            <person name="Matthews L."/>
            <person name="McCorrison J."/>
            <person name="Monaghan E.L."/>
            <person name="Mun J.H."/>
            <person name="Najar F.Z."/>
            <person name="Nicholson C."/>
            <person name="Noirot C."/>
            <person name="O'Bleness M."/>
            <person name="Paule C.R."/>
            <person name="Poulain J."/>
            <person name="Prion F."/>
            <person name="Qin B."/>
            <person name="Qu C."/>
            <person name="Retzel E.F."/>
            <person name="Riddle C."/>
            <person name="Sallet E."/>
            <person name="Samain S."/>
            <person name="Samson N."/>
            <person name="Sanders I."/>
            <person name="Saurat O."/>
            <person name="Scarpelli C."/>
            <person name="Schiex T."/>
            <person name="Segurens B."/>
            <person name="Severin A.J."/>
            <person name="Sherrier D.J."/>
            <person name="Shi R."/>
            <person name="Sims S."/>
            <person name="Singer S.R."/>
            <person name="Sinharoy S."/>
            <person name="Sterck L."/>
            <person name="Viollet A."/>
            <person name="Wang B.B."/>
            <person name="Wang K."/>
            <person name="Wang M."/>
            <person name="Wang X."/>
            <person name="Warfsmann J."/>
            <person name="Weissenbach J."/>
            <person name="White D.D."/>
            <person name="White J.D."/>
            <person name="Wiley G.B."/>
            <person name="Wincker P."/>
            <person name="Xing Y."/>
            <person name="Yang L."/>
            <person name="Yao Z."/>
            <person name="Ying F."/>
            <person name="Zhai J."/>
            <person name="Zhou L."/>
            <person name="Zuber A."/>
            <person name="Denarie J."/>
            <person name="Dixon R.A."/>
            <person name="May G.D."/>
            <person name="Schwartz D.C."/>
            <person name="Rogers J."/>
            <person name="Quetier F."/>
            <person name="Town C.D."/>
            <person name="Roe B.A."/>
        </authorList>
    </citation>
    <scope>NUCLEOTIDE SEQUENCE [LARGE SCALE GENOMIC DNA]</scope>
    <source>
        <strain evidence="9">A17</strain>
        <strain evidence="10 11">cv. Jemalong A17</strain>
    </source>
</reference>
<reference evidence="9 11" key="2">
    <citation type="journal article" date="2014" name="BMC Genomics">
        <title>An improved genome release (version Mt4.0) for the model legume Medicago truncatula.</title>
        <authorList>
            <person name="Tang H."/>
            <person name="Krishnakumar V."/>
            <person name="Bidwell S."/>
            <person name="Rosen B."/>
            <person name="Chan A."/>
            <person name="Zhou S."/>
            <person name="Gentzbittel L."/>
            <person name="Childs K.L."/>
            <person name="Yandell M."/>
            <person name="Gundlach H."/>
            <person name="Mayer K.F."/>
            <person name="Schwartz D.C."/>
            <person name="Town C.D."/>
        </authorList>
    </citation>
    <scope>GENOME REANNOTATION</scope>
    <source>
        <strain evidence="9">A17</strain>
        <strain evidence="10 11">cv. Jemalong A17</strain>
    </source>
</reference>
<dbReference type="SMART" id="SM00185">
    <property type="entry name" value="ARM"/>
    <property type="match status" value="2"/>
</dbReference>
<evidence type="ECO:0000256" key="1">
    <source>
        <dbReference type="ARBA" id="ARBA00000900"/>
    </source>
</evidence>
<dbReference type="SMART" id="SM00504">
    <property type="entry name" value="Ubox"/>
    <property type="match status" value="1"/>
</dbReference>
<dbReference type="ExpressionAtlas" id="A0A072TSG5">
    <property type="expression patterns" value="differential"/>
</dbReference>
<dbReference type="PANTHER" id="PTHR23315">
    <property type="entry name" value="U BOX DOMAIN-CONTAINING"/>
    <property type="match status" value="1"/>
</dbReference>
<reference evidence="10" key="3">
    <citation type="submission" date="2015-04" db="UniProtKB">
        <authorList>
            <consortium name="EnsemblPlants"/>
        </authorList>
    </citation>
    <scope>IDENTIFICATION</scope>
    <source>
        <strain evidence="10">cv. Jemalong A17</strain>
    </source>
</reference>
<dbReference type="GO" id="GO:0005634">
    <property type="term" value="C:nucleus"/>
    <property type="evidence" value="ECO:0000318"/>
    <property type="project" value="GO_Central"/>
</dbReference>
<dbReference type="GO" id="GO:0016874">
    <property type="term" value="F:ligase activity"/>
    <property type="evidence" value="ECO:0007669"/>
    <property type="project" value="UniProtKB-KW"/>
</dbReference>
<dbReference type="InterPro" id="IPR058678">
    <property type="entry name" value="ARM_PUB"/>
</dbReference>
<dbReference type="HOGENOM" id="CLU_006348_4_1_1"/>